<dbReference type="PROSITE" id="PS50103">
    <property type="entry name" value="ZF_C3H1"/>
    <property type="match status" value="3"/>
</dbReference>
<evidence type="ECO:0000256" key="1">
    <source>
        <dbReference type="ARBA" id="ARBA00022723"/>
    </source>
</evidence>
<sequence length="166" mass="17991">MGAHALRVLLGGTKMCTFFERGKCASNTCRYAHSPEELRSAPNLQKTKLCKLFLQGACNDENCPFAHGDQDIRVTEGIYKTQMCNFFERGYCKKGDRCNHAHGLTDLRVSTPAKPKTRDAARTPLSATGRGSDGSTPLQQRGALGGPAPLRRSPLPLAELLAGGEE</sequence>
<feature type="non-terminal residue" evidence="7">
    <location>
        <position position="166"/>
    </location>
</feature>
<gene>
    <name evidence="7" type="ORF">PCOR1329_LOCUS24463</name>
</gene>
<feature type="region of interest" description="Disordered" evidence="5">
    <location>
        <begin position="109"/>
        <end position="166"/>
    </location>
</feature>
<dbReference type="Gene3D" id="4.10.1000.10">
    <property type="entry name" value="Zinc finger, CCCH-type"/>
    <property type="match status" value="1"/>
</dbReference>
<dbReference type="Pfam" id="PF00642">
    <property type="entry name" value="zf-CCCH"/>
    <property type="match status" value="2"/>
</dbReference>
<dbReference type="EMBL" id="CAUYUJ010008424">
    <property type="protein sequence ID" value="CAK0823897.1"/>
    <property type="molecule type" value="Genomic_DNA"/>
</dbReference>
<evidence type="ECO:0000313" key="8">
    <source>
        <dbReference type="Proteomes" id="UP001189429"/>
    </source>
</evidence>
<keyword evidence="2 4" id="KW-0863">Zinc-finger</keyword>
<feature type="zinc finger region" description="C3H1-type" evidence="4">
    <location>
        <begin position="44"/>
        <end position="70"/>
    </location>
</feature>
<feature type="compositionally biased region" description="Low complexity" evidence="5">
    <location>
        <begin position="146"/>
        <end position="166"/>
    </location>
</feature>
<feature type="domain" description="C3H1-type" evidence="6">
    <location>
        <begin position="10"/>
        <end position="36"/>
    </location>
</feature>
<dbReference type="InterPro" id="IPR000571">
    <property type="entry name" value="Znf_CCCH"/>
</dbReference>
<accession>A0ABN9RWZ8</accession>
<feature type="domain" description="C3H1-type" evidence="6">
    <location>
        <begin position="78"/>
        <end position="105"/>
    </location>
</feature>
<keyword evidence="8" id="KW-1185">Reference proteome</keyword>
<feature type="domain" description="C3H1-type" evidence="6">
    <location>
        <begin position="44"/>
        <end position="70"/>
    </location>
</feature>
<proteinExistence type="predicted"/>
<evidence type="ECO:0000256" key="5">
    <source>
        <dbReference type="SAM" id="MobiDB-lite"/>
    </source>
</evidence>
<dbReference type="PANTHER" id="PTHR38160:SF1">
    <property type="entry name" value="ZINC FINGER CCCH DOMAIN-CONTAINING PROTEIN 40"/>
    <property type="match status" value="1"/>
</dbReference>
<dbReference type="SUPFAM" id="SSF90229">
    <property type="entry name" value="CCCH zinc finger"/>
    <property type="match status" value="2"/>
</dbReference>
<dbReference type="SMART" id="SM00356">
    <property type="entry name" value="ZnF_C3H1"/>
    <property type="match status" value="3"/>
</dbReference>
<evidence type="ECO:0000313" key="7">
    <source>
        <dbReference type="EMBL" id="CAK0823897.1"/>
    </source>
</evidence>
<keyword evidence="1 4" id="KW-0479">Metal-binding</keyword>
<comment type="caution">
    <text evidence="7">The sequence shown here is derived from an EMBL/GenBank/DDBJ whole genome shotgun (WGS) entry which is preliminary data.</text>
</comment>
<feature type="zinc finger region" description="C3H1-type" evidence="4">
    <location>
        <begin position="78"/>
        <end position="105"/>
    </location>
</feature>
<dbReference type="PANTHER" id="PTHR38160">
    <property type="entry name" value="ZINC FINGER CCCH DOMAIN-CONTAINING PROTEIN 40"/>
    <property type="match status" value="1"/>
</dbReference>
<evidence type="ECO:0000256" key="3">
    <source>
        <dbReference type="ARBA" id="ARBA00022833"/>
    </source>
</evidence>
<evidence type="ECO:0000256" key="2">
    <source>
        <dbReference type="ARBA" id="ARBA00022771"/>
    </source>
</evidence>
<protein>
    <recommendedName>
        <fullName evidence="6">C3H1-type domain-containing protein</fullName>
    </recommendedName>
</protein>
<feature type="zinc finger region" description="C3H1-type" evidence="4">
    <location>
        <begin position="10"/>
        <end position="36"/>
    </location>
</feature>
<dbReference type="Proteomes" id="UP001189429">
    <property type="component" value="Unassembled WGS sequence"/>
</dbReference>
<name>A0ABN9RWZ8_9DINO</name>
<keyword evidence="3 4" id="KW-0862">Zinc</keyword>
<dbReference type="InterPro" id="IPR045868">
    <property type="entry name" value="Znf_C3H13/40"/>
</dbReference>
<evidence type="ECO:0000256" key="4">
    <source>
        <dbReference type="PROSITE-ProRule" id="PRU00723"/>
    </source>
</evidence>
<dbReference type="Gene3D" id="3.30.1370.210">
    <property type="match status" value="1"/>
</dbReference>
<organism evidence="7 8">
    <name type="scientific">Prorocentrum cordatum</name>
    <dbReference type="NCBI Taxonomy" id="2364126"/>
    <lineage>
        <taxon>Eukaryota</taxon>
        <taxon>Sar</taxon>
        <taxon>Alveolata</taxon>
        <taxon>Dinophyceae</taxon>
        <taxon>Prorocentrales</taxon>
        <taxon>Prorocentraceae</taxon>
        <taxon>Prorocentrum</taxon>
    </lineage>
</organism>
<evidence type="ECO:0000259" key="6">
    <source>
        <dbReference type="PROSITE" id="PS50103"/>
    </source>
</evidence>
<dbReference type="InterPro" id="IPR036855">
    <property type="entry name" value="Znf_CCCH_sf"/>
</dbReference>
<reference evidence="7" key="1">
    <citation type="submission" date="2023-10" db="EMBL/GenBank/DDBJ databases">
        <authorList>
            <person name="Chen Y."/>
            <person name="Shah S."/>
            <person name="Dougan E. K."/>
            <person name="Thang M."/>
            <person name="Chan C."/>
        </authorList>
    </citation>
    <scope>NUCLEOTIDE SEQUENCE [LARGE SCALE GENOMIC DNA]</scope>
</reference>